<dbReference type="Proteomes" id="UP001479520">
    <property type="component" value="Chromosome"/>
</dbReference>
<keyword evidence="6" id="KW-1185">Reference proteome</keyword>
<dbReference type="SUPFAM" id="SSF52172">
    <property type="entry name" value="CheY-like"/>
    <property type="match status" value="1"/>
</dbReference>
<comment type="caution">
    <text evidence="2">Lacks conserved residue(s) required for the propagation of feature annotation.</text>
</comment>
<keyword evidence="5" id="KW-0548">Nucleotidyltransferase</keyword>
<keyword evidence="1" id="KW-0597">Phosphoprotein</keyword>
<evidence type="ECO:0000259" key="4">
    <source>
        <dbReference type="PROSITE" id="PS50887"/>
    </source>
</evidence>
<dbReference type="InterPro" id="IPR029787">
    <property type="entry name" value="Nucleotide_cyclase"/>
</dbReference>
<dbReference type="EMBL" id="CP151406">
    <property type="protein sequence ID" value="WZJ22472.1"/>
    <property type="molecule type" value="Genomic_DNA"/>
</dbReference>
<dbReference type="GO" id="GO:0052621">
    <property type="term" value="F:diguanylate cyclase activity"/>
    <property type="evidence" value="ECO:0007669"/>
    <property type="project" value="UniProtKB-EC"/>
</dbReference>
<dbReference type="SMART" id="SM00448">
    <property type="entry name" value="REC"/>
    <property type="match status" value="1"/>
</dbReference>
<evidence type="ECO:0000256" key="1">
    <source>
        <dbReference type="ARBA" id="ARBA00022553"/>
    </source>
</evidence>
<dbReference type="EC" id="2.7.7.65" evidence="5"/>
<dbReference type="SMART" id="SM00267">
    <property type="entry name" value="GGDEF"/>
    <property type="match status" value="1"/>
</dbReference>
<name>A0ABZ2XKT0_9RHOO</name>
<gene>
    <name evidence="5" type="ORF">AADV58_04805</name>
</gene>
<protein>
    <submittedName>
        <fullName evidence="5">Diguanylate cyclase</fullName>
        <ecNumber evidence="5">2.7.7.65</ecNumber>
    </submittedName>
</protein>
<dbReference type="Gene3D" id="3.30.70.270">
    <property type="match status" value="1"/>
</dbReference>
<dbReference type="RefSeq" id="WP_341744206.1">
    <property type="nucleotide sequence ID" value="NZ_CP151406.1"/>
</dbReference>
<dbReference type="InterPro" id="IPR000160">
    <property type="entry name" value="GGDEF_dom"/>
</dbReference>
<dbReference type="PROSITE" id="PS50887">
    <property type="entry name" value="GGDEF"/>
    <property type="match status" value="1"/>
</dbReference>
<dbReference type="Pfam" id="PF00990">
    <property type="entry name" value="GGDEF"/>
    <property type="match status" value="1"/>
</dbReference>
<dbReference type="SUPFAM" id="SSF55073">
    <property type="entry name" value="Nucleotide cyclase"/>
    <property type="match status" value="1"/>
</dbReference>
<feature type="domain" description="GGDEF" evidence="4">
    <location>
        <begin position="170"/>
        <end position="304"/>
    </location>
</feature>
<evidence type="ECO:0000313" key="5">
    <source>
        <dbReference type="EMBL" id="WZJ22472.1"/>
    </source>
</evidence>
<dbReference type="InterPro" id="IPR011006">
    <property type="entry name" value="CheY-like_superfamily"/>
</dbReference>
<accession>A0ABZ2XKT0</accession>
<dbReference type="NCBIfam" id="TIGR00254">
    <property type="entry name" value="GGDEF"/>
    <property type="match status" value="1"/>
</dbReference>
<organism evidence="5 6">
    <name type="scientific">Azonexus hydrophilus</name>
    <dbReference type="NCBI Taxonomy" id="418702"/>
    <lineage>
        <taxon>Bacteria</taxon>
        <taxon>Pseudomonadati</taxon>
        <taxon>Pseudomonadota</taxon>
        <taxon>Betaproteobacteria</taxon>
        <taxon>Rhodocyclales</taxon>
        <taxon>Azonexaceae</taxon>
        <taxon>Azonexus</taxon>
    </lineage>
</organism>
<feature type="domain" description="Response regulatory" evidence="3">
    <location>
        <begin position="6"/>
        <end position="125"/>
    </location>
</feature>
<dbReference type="PANTHER" id="PTHR44591">
    <property type="entry name" value="STRESS RESPONSE REGULATOR PROTEIN 1"/>
    <property type="match status" value="1"/>
</dbReference>
<proteinExistence type="predicted"/>
<evidence type="ECO:0000313" key="6">
    <source>
        <dbReference type="Proteomes" id="UP001479520"/>
    </source>
</evidence>
<evidence type="ECO:0000259" key="3">
    <source>
        <dbReference type="PROSITE" id="PS50110"/>
    </source>
</evidence>
<reference evidence="5 6" key="1">
    <citation type="submission" date="2024-04" db="EMBL/GenBank/DDBJ databases">
        <title>Dissimilatory iodate-reducing microorganisms contribute to the enrichment of iodine in groundwater.</title>
        <authorList>
            <person name="Jiang Z."/>
        </authorList>
    </citation>
    <scope>NUCLEOTIDE SEQUENCE [LARGE SCALE GENOMIC DNA]</scope>
    <source>
        <strain evidence="5 6">NCP973</strain>
    </source>
</reference>
<dbReference type="InterPro" id="IPR050595">
    <property type="entry name" value="Bact_response_regulator"/>
</dbReference>
<dbReference type="PROSITE" id="PS50110">
    <property type="entry name" value="RESPONSE_REGULATORY"/>
    <property type="match status" value="1"/>
</dbReference>
<evidence type="ECO:0000256" key="2">
    <source>
        <dbReference type="PROSITE-ProRule" id="PRU00169"/>
    </source>
</evidence>
<dbReference type="Gene3D" id="3.40.50.2300">
    <property type="match status" value="1"/>
</dbReference>
<dbReference type="InterPro" id="IPR001789">
    <property type="entry name" value="Sig_transdc_resp-reg_receiver"/>
</dbReference>
<sequence length="368" mass="40548">MSDKRRILIVDPSRVARTALVKHLRDDFDIREESDGESAWQTLVLDASIVAVVSAISLARTSGYELLSRLRENRLQRLSDMPFFLLISKDETAPNRDQAKGRGVSDFIVRGMAGAEIRQRIGRLVNWDISSNLGLPDSSHSDADEAFPGRTPICRKLCADIAAHTPEESFPACCVAFGIENEQCLIDRFGPAAMLDIGKRIARVISEKIGRHDMLGHTGDSNYVIVSPGTSQATAIAFAQRVCRAFSERKITIGDQQTQINLSAGIAASPADGERSAAQLIDLALERLDLARKTPGNPIVARDPEPDDPFVRMQTLLRQENIAERLGQAGLELLPMMRLFEQQFRLGLPLAEMEAHFRKHAGNETPSA</sequence>
<keyword evidence="5" id="KW-0808">Transferase</keyword>
<dbReference type="Pfam" id="PF00072">
    <property type="entry name" value="Response_reg"/>
    <property type="match status" value="1"/>
</dbReference>
<dbReference type="PANTHER" id="PTHR44591:SF3">
    <property type="entry name" value="RESPONSE REGULATORY DOMAIN-CONTAINING PROTEIN"/>
    <property type="match status" value="1"/>
</dbReference>
<dbReference type="InterPro" id="IPR043128">
    <property type="entry name" value="Rev_trsase/Diguanyl_cyclase"/>
</dbReference>